<keyword evidence="3" id="KW-1185">Reference proteome</keyword>
<dbReference type="CDD" id="cd07944">
    <property type="entry name" value="DRE_TIM_HOA_like"/>
    <property type="match status" value="1"/>
</dbReference>
<dbReference type="InterPro" id="IPR000891">
    <property type="entry name" value="PYR_CT"/>
</dbReference>
<protein>
    <submittedName>
        <fullName evidence="2">4-hydroxy-2-oxovalerate aldolase</fullName>
        <ecNumber evidence="2">4.1.3.39</ecNumber>
    </submittedName>
</protein>
<comment type="caution">
    <text evidence="2">The sequence shown here is derived from an EMBL/GenBank/DDBJ whole genome shotgun (WGS) entry which is preliminary data.</text>
</comment>
<dbReference type="Pfam" id="PF00682">
    <property type="entry name" value="HMGL-like"/>
    <property type="match status" value="1"/>
</dbReference>
<accession>A0A2N0UNL9</accession>
<evidence type="ECO:0000313" key="3">
    <source>
        <dbReference type="Proteomes" id="UP000233425"/>
    </source>
</evidence>
<keyword evidence="2" id="KW-0456">Lyase</keyword>
<dbReference type="AlphaFoldDB" id="A0A2N0UNL9"/>
<sequence length="537" mass="61018">MSNIKILDCTLRDGGYVNNWHFGRKAIETMLFNFSKSNTDIVECGFLTNKPYDPDYSLYNSVEQLNELVSSDSSMNTMYVAMIAIGEREINPVLLSEADSTVLDGIRLTFHPNEIDLAFEWAEIIKSKGYKLFMQPVGTTNYTDKQFLDLLERINKLEPYAFYIVDTLGVMYEKDLIRQVFLVDNNLKPSISLGYHSHNNFQLAFSNAQALSQYNTKRNIIIDCSANGMGRGAGNLCSELFMDYLNRTFSKNYDVLPVLEIVDRYLIPISLSNPWGYNSAYFLSAANNCHPNYSSYLMAKHSLSMPAIGSILKQIPQKEKRFFNKALIEKIYQEYQSNAVDDIEILDRLRKKLDGRNVLVISPGSTVKSEKGSILKYISKKKPFVISVNFIPDYIKPNIVFVGNSVRYSELEDRLNLKKTVFTSNIKNLPKKAVCINYSELINATDDASDSSGLMVLKLLKKASVKSVALAGYDGFTKNPLSNYINKNMCGVYDPILLKEKNLAISKELKKLKEKMKIKFVTTSIYDTEKTRSDKKL</sequence>
<proteinExistence type="predicted"/>
<organism evidence="2 3">
    <name type="scientific">Ruminococcus bromii</name>
    <dbReference type="NCBI Taxonomy" id="40518"/>
    <lineage>
        <taxon>Bacteria</taxon>
        <taxon>Bacillati</taxon>
        <taxon>Bacillota</taxon>
        <taxon>Clostridia</taxon>
        <taxon>Eubacteriales</taxon>
        <taxon>Oscillospiraceae</taxon>
        <taxon>Ruminococcus</taxon>
    </lineage>
</organism>
<name>A0A2N0UNL9_9FIRM</name>
<dbReference type="InterPro" id="IPR013785">
    <property type="entry name" value="Aldolase_TIM"/>
</dbReference>
<feature type="domain" description="Pyruvate carboxyltransferase" evidence="1">
    <location>
        <begin position="4"/>
        <end position="245"/>
    </location>
</feature>
<gene>
    <name evidence="2" type="ORF">RBATCC27255_01222</name>
</gene>
<reference evidence="2" key="1">
    <citation type="journal article" date="2018" name="Environ. Microbiol.">
        <title>Sporulation capability and amylosome conservation among diverse human colonic and rumen isolates of the keystone starch-degrader Ruminococcus bromii.</title>
        <authorList>
            <person name="Mukhopadhya I."/>
            <person name="Morais S."/>
            <person name="Laverde-Gomez J."/>
            <person name="Sheridan P.O."/>
            <person name="Walker A.W."/>
            <person name="Kelly W."/>
            <person name="Klieve A.V."/>
            <person name="Ouwerkerk D."/>
            <person name="Duncan S.H."/>
            <person name="Louis P."/>
            <person name="Koropatkin N."/>
            <person name="Cockburn D."/>
            <person name="Kibler R."/>
            <person name="Cooper P.J."/>
            <person name="Sandoval C."/>
            <person name="Crost E."/>
            <person name="Juge N."/>
            <person name="Bayer E.A."/>
            <person name="Flint H.J."/>
        </authorList>
    </citation>
    <scope>NUCLEOTIDE SEQUENCE [LARGE SCALE GENOMIC DNA]</scope>
    <source>
        <strain evidence="2">ATCC 27255</strain>
    </source>
</reference>
<dbReference type="RefSeq" id="WP_101029220.1">
    <property type="nucleotide sequence ID" value="NZ_CABMMZ010000061.1"/>
</dbReference>
<dbReference type="EC" id="4.1.3.39" evidence="2"/>
<evidence type="ECO:0000313" key="2">
    <source>
        <dbReference type="EMBL" id="PKD28569.1"/>
    </source>
</evidence>
<dbReference type="EMBL" id="NNSR01000061">
    <property type="protein sequence ID" value="PKD28569.1"/>
    <property type="molecule type" value="Genomic_DNA"/>
</dbReference>
<dbReference type="GO" id="GO:0008701">
    <property type="term" value="F:4-hydroxy-2-oxovalerate aldolase activity"/>
    <property type="evidence" value="ECO:0007669"/>
    <property type="project" value="UniProtKB-EC"/>
</dbReference>
<dbReference type="Gene3D" id="3.20.20.70">
    <property type="entry name" value="Aldolase class I"/>
    <property type="match status" value="1"/>
</dbReference>
<dbReference type="SUPFAM" id="SSF51569">
    <property type="entry name" value="Aldolase"/>
    <property type="match status" value="1"/>
</dbReference>
<dbReference type="Proteomes" id="UP000233425">
    <property type="component" value="Unassembled WGS sequence"/>
</dbReference>
<evidence type="ECO:0000259" key="1">
    <source>
        <dbReference type="Pfam" id="PF00682"/>
    </source>
</evidence>